<sequence length="435" mass="50018">MEKGIVKNDGNVEKVETSGVFNSPDFVDIDKNNIKRKADYIDGAFEGLTKRNISNSNIVSTNLLDKKQQKDHDKINMMNNISDLKKNETSSTKLLNENNTQYNSFKEDKTNNGKKICEDKCDNKLKDKSNESSNINSKDKLINNINKKKDIKKDMNKGIYKDSQNNMPNLVHQKESVIYPKNINDKIGDKINDETNDKICDKICDKINDKICDKINDKICDKINDKTNDNINSNMNNIKEEGSNKHNHNIHNSNDQNKNTISKSSTLHHSSQKVNKINDYFTERKNNQKTTVFVGEKMQKIKADFKYGEDVTPKVQNKTVYESQNETISNTDAKSSERLIEKKQEKTVFTAQRCEKNARASDKLCDKVGNVYVFESQGSIRNDVYARAGEKLIQKKPEKIIFESQQCKEIITDFRSSDKIKEVMKRNLTDECHNI</sequence>
<accession>W7KIE4</accession>
<evidence type="ECO:0000313" key="2">
    <source>
        <dbReference type="EMBL" id="EWC89317.1"/>
    </source>
</evidence>
<keyword evidence="3" id="KW-1185">Reference proteome</keyword>
<feature type="compositionally biased region" description="Polar residues" evidence="1">
    <location>
        <begin position="255"/>
        <end position="273"/>
    </location>
</feature>
<evidence type="ECO:0000313" key="3">
    <source>
        <dbReference type="Proteomes" id="UP000030673"/>
    </source>
</evidence>
<gene>
    <name evidence="2" type="ORF">PFNF54_01881</name>
</gene>
<dbReference type="Proteomes" id="UP000030673">
    <property type="component" value="Unassembled WGS sequence"/>
</dbReference>
<dbReference type="AlphaFoldDB" id="W7KIE4"/>
<organism evidence="2 3">
    <name type="scientific">Plasmodium falciparum (isolate NF54)</name>
    <dbReference type="NCBI Taxonomy" id="5843"/>
    <lineage>
        <taxon>Eukaryota</taxon>
        <taxon>Sar</taxon>
        <taxon>Alveolata</taxon>
        <taxon>Apicomplexa</taxon>
        <taxon>Aconoidasida</taxon>
        <taxon>Haemosporida</taxon>
        <taxon>Plasmodiidae</taxon>
        <taxon>Plasmodium</taxon>
        <taxon>Plasmodium (Laverania)</taxon>
    </lineage>
</organism>
<evidence type="ECO:0000256" key="1">
    <source>
        <dbReference type="SAM" id="MobiDB-lite"/>
    </source>
</evidence>
<reference evidence="2 3" key="1">
    <citation type="submission" date="2013-02" db="EMBL/GenBank/DDBJ databases">
        <title>The Genome Sequence of Plasmodium falciparum NF54.</title>
        <authorList>
            <consortium name="The Broad Institute Genome Sequencing Platform"/>
            <consortium name="The Broad Institute Genome Sequencing Center for Infectious Disease"/>
            <person name="Neafsey D."/>
            <person name="Cheeseman I."/>
            <person name="Volkman S."/>
            <person name="Adams J."/>
            <person name="Walker B."/>
            <person name="Young S.K."/>
            <person name="Zeng Q."/>
            <person name="Gargeya S."/>
            <person name="Fitzgerald M."/>
            <person name="Haas B."/>
            <person name="Abouelleil A."/>
            <person name="Alvarado L."/>
            <person name="Arachchi H.M."/>
            <person name="Berlin A.M."/>
            <person name="Chapman S.B."/>
            <person name="Dewar J."/>
            <person name="Goldberg J."/>
            <person name="Griggs A."/>
            <person name="Gujja S."/>
            <person name="Hansen M."/>
            <person name="Howarth C."/>
            <person name="Imamovic A."/>
            <person name="Larimer J."/>
            <person name="McCowan C."/>
            <person name="Murphy C."/>
            <person name="Neiman D."/>
            <person name="Pearson M."/>
            <person name="Priest M."/>
            <person name="Roberts A."/>
            <person name="Saif S."/>
            <person name="Shea T."/>
            <person name="Sisk P."/>
            <person name="Sykes S."/>
            <person name="Wortman J."/>
            <person name="Nusbaum C."/>
            <person name="Birren B."/>
        </authorList>
    </citation>
    <scope>NUCLEOTIDE SEQUENCE [LARGE SCALE GENOMIC DNA]</scope>
    <source>
        <strain evidence="2 3">NF54</strain>
    </source>
</reference>
<name>W7KIE4_PLAFO</name>
<proteinExistence type="predicted"/>
<dbReference type="EMBL" id="KE123780">
    <property type="protein sequence ID" value="EWC89317.1"/>
    <property type="molecule type" value="Genomic_DNA"/>
</dbReference>
<feature type="region of interest" description="Disordered" evidence="1">
    <location>
        <begin position="237"/>
        <end position="273"/>
    </location>
</feature>
<dbReference type="OMA" id="AQRCEKN"/>
<protein>
    <submittedName>
        <fullName evidence="2">Uncharacterized protein</fullName>
    </submittedName>
</protein>